<protein>
    <submittedName>
        <fullName evidence="1">Uncharacterized protein</fullName>
    </submittedName>
</protein>
<dbReference type="RefSeq" id="WP_132115155.1">
    <property type="nucleotide sequence ID" value="NZ_SLWS01000002.1"/>
</dbReference>
<organism evidence="1 2">
    <name type="scientific">Actinocrispum wychmicini</name>
    <dbReference type="NCBI Taxonomy" id="1213861"/>
    <lineage>
        <taxon>Bacteria</taxon>
        <taxon>Bacillati</taxon>
        <taxon>Actinomycetota</taxon>
        <taxon>Actinomycetes</taxon>
        <taxon>Pseudonocardiales</taxon>
        <taxon>Pseudonocardiaceae</taxon>
        <taxon>Actinocrispum</taxon>
    </lineage>
</organism>
<accession>A0A4R2JZX0</accession>
<dbReference type="EMBL" id="SLWS01000002">
    <property type="protein sequence ID" value="TCO62996.1"/>
    <property type="molecule type" value="Genomic_DNA"/>
</dbReference>
<reference evidence="1 2" key="1">
    <citation type="submission" date="2019-03" db="EMBL/GenBank/DDBJ databases">
        <title>Genomic Encyclopedia of Type Strains, Phase IV (KMG-IV): sequencing the most valuable type-strain genomes for metagenomic binning, comparative biology and taxonomic classification.</title>
        <authorList>
            <person name="Goeker M."/>
        </authorList>
    </citation>
    <scope>NUCLEOTIDE SEQUENCE [LARGE SCALE GENOMIC DNA]</scope>
    <source>
        <strain evidence="1 2">DSM 45934</strain>
    </source>
</reference>
<dbReference type="AlphaFoldDB" id="A0A4R2JZX0"/>
<comment type="caution">
    <text evidence="1">The sequence shown here is derived from an EMBL/GenBank/DDBJ whole genome shotgun (WGS) entry which is preliminary data.</text>
</comment>
<proteinExistence type="predicted"/>
<evidence type="ECO:0000313" key="2">
    <source>
        <dbReference type="Proteomes" id="UP000295680"/>
    </source>
</evidence>
<keyword evidence="2" id="KW-1185">Reference proteome</keyword>
<evidence type="ECO:0000313" key="1">
    <source>
        <dbReference type="EMBL" id="TCO62996.1"/>
    </source>
</evidence>
<dbReference type="Proteomes" id="UP000295680">
    <property type="component" value="Unassembled WGS sequence"/>
</dbReference>
<gene>
    <name evidence="1" type="ORF">EV192_1021140</name>
</gene>
<name>A0A4R2JZX0_9PSEU</name>
<sequence length="78" mass="8637">MRLRDASPLLKRVIRADYPAPGPWRVWGATNTRKSLTIIDRDMPVLVDQASLLVIATRAICPASSMPPVAGRVLCVRR</sequence>